<dbReference type="SUPFAM" id="SSF52343">
    <property type="entry name" value="Ferredoxin reductase-like, C-terminal NADP-linked domain"/>
    <property type="match status" value="1"/>
</dbReference>
<name>A0ABM6LXC8_9GAMM</name>
<dbReference type="SUPFAM" id="SSF54292">
    <property type="entry name" value="2Fe-2S ferredoxin-like"/>
    <property type="match status" value="1"/>
</dbReference>
<dbReference type="RefSeq" id="WP_088771729.1">
    <property type="nucleotide sequence ID" value="NZ_CP022132.1"/>
</dbReference>
<dbReference type="Pfam" id="PF00111">
    <property type="entry name" value="Fer2"/>
    <property type="match status" value="1"/>
</dbReference>
<accession>A0ABM6LXC8</accession>
<dbReference type="InterPro" id="IPR001041">
    <property type="entry name" value="2Fe-2S_ferredoxin-type"/>
</dbReference>
<dbReference type="InterPro" id="IPR039261">
    <property type="entry name" value="FNR_nucleotide-bd"/>
</dbReference>
<dbReference type="Proteomes" id="UP000249910">
    <property type="component" value="Chromosome"/>
</dbReference>
<dbReference type="InterPro" id="IPR036010">
    <property type="entry name" value="2Fe-2S_ferredoxin-like_sf"/>
</dbReference>
<proteinExistence type="predicted"/>
<dbReference type="PANTHER" id="PTHR30212:SF2">
    <property type="entry name" value="PROTEIN YIIM"/>
    <property type="match status" value="1"/>
</dbReference>
<organism evidence="2 3">
    <name type="scientific">Francisella halioticida</name>
    <dbReference type="NCBI Taxonomy" id="549298"/>
    <lineage>
        <taxon>Bacteria</taxon>
        <taxon>Pseudomonadati</taxon>
        <taxon>Pseudomonadota</taxon>
        <taxon>Gammaproteobacteria</taxon>
        <taxon>Thiotrichales</taxon>
        <taxon>Francisellaceae</taxon>
        <taxon>Francisella</taxon>
    </lineage>
</organism>
<dbReference type="EMBL" id="CP022132">
    <property type="protein sequence ID" value="ASG67173.1"/>
    <property type="molecule type" value="Genomic_DNA"/>
</dbReference>
<dbReference type="CDD" id="cd00207">
    <property type="entry name" value="fer2"/>
    <property type="match status" value="1"/>
</dbReference>
<dbReference type="PROSITE" id="PS51085">
    <property type="entry name" value="2FE2S_FER_2"/>
    <property type="match status" value="1"/>
</dbReference>
<evidence type="ECO:0000313" key="2">
    <source>
        <dbReference type="EMBL" id="ASG67173.1"/>
    </source>
</evidence>
<dbReference type="Gene3D" id="3.10.20.30">
    <property type="match status" value="1"/>
</dbReference>
<dbReference type="InterPro" id="IPR012675">
    <property type="entry name" value="Beta-grasp_dom_sf"/>
</dbReference>
<protein>
    <recommendedName>
        <fullName evidence="1">2Fe-2S ferredoxin-type domain-containing protein</fullName>
    </recommendedName>
</protein>
<dbReference type="PANTHER" id="PTHR30212">
    <property type="entry name" value="PROTEIN YIIM"/>
    <property type="match status" value="1"/>
</dbReference>
<dbReference type="InterPro" id="IPR052353">
    <property type="entry name" value="Benzoxazolinone_Detox_Enz"/>
</dbReference>
<evidence type="ECO:0000313" key="3">
    <source>
        <dbReference type="Proteomes" id="UP000249910"/>
    </source>
</evidence>
<keyword evidence="3" id="KW-1185">Reference proteome</keyword>
<feature type="domain" description="2Fe-2S ferredoxin-type" evidence="1">
    <location>
        <begin position="54"/>
        <end position="140"/>
    </location>
</feature>
<gene>
    <name evidence="2" type="ORF">CDV26_01135</name>
</gene>
<reference evidence="2 3" key="1">
    <citation type="submission" date="2017-06" db="EMBL/GenBank/DDBJ databases">
        <title>Complete genome of Francisella halioticida.</title>
        <authorList>
            <person name="Sjodin A."/>
        </authorList>
    </citation>
    <scope>NUCLEOTIDE SEQUENCE [LARGE SCALE GENOMIC DNA]</scope>
    <source>
        <strain evidence="2 3">DSM 23729</strain>
    </source>
</reference>
<sequence>MPLVEFDIYMCGPKVLQYILQKAMIDSGANPERIFQESFVINGDSQEHSELESSQVVFTASNKEIEWKASDNLTLLELAESAGLKPASSCRMGVCETCSAKLIEGSVYYEFSLPTRLEKNQVLLCRAKPKTKRVVIKEKY</sequence>
<evidence type="ECO:0000259" key="1">
    <source>
        <dbReference type="PROSITE" id="PS51085"/>
    </source>
</evidence>